<dbReference type="AlphaFoldDB" id="A0AAV3QCC3"/>
<evidence type="ECO:0000256" key="2">
    <source>
        <dbReference type="ARBA" id="ARBA00022771"/>
    </source>
</evidence>
<organism evidence="6 7">
    <name type="scientific">Lithospermum erythrorhizon</name>
    <name type="common">Purple gromwell</name>
    <name type="synonym">Lithospermum officinale var. erythrorhizon</name>
    <dbReference type="NCBI Taxonomy" id="34254"/>
    <lineage>
        <taxon>Eukaryota</taxon>
        <taxon>Viridiplantae</taxon>
        <taxon>Streptophyta</taxon>
        <taxon>Embryophyta</taxon>
        <taxon>Tracheophyta</taxon>
        <taxon>Spermatophyta</taxon>
        <taxon>Magnoliopsida</taxon>
        <taxon>eudicotyledons</taxon>
        <taxon>Gunneridae</taxon>
        <taxon>Pentapetalae</taxon>
        <taxon>asterids</taxon>
        <taxon>lamiids</taxon>
        <taxon>Boraginales</taxon>
        <taxon>Boraginaceae</taxon>
        <taxon>Boraginoideae</taxon>
        <taxon>Lithospermeae</taxon>
        <taxon>Lithospermum</taxon>
    </lineage>
</organism>
<keyword evidence="2 4" id="KW-0863">Zinc-finger</keyword>
<protein>
    <recommendedName>
        <fullName evidence="5">GRF-type domain-containing protein</fullName>
    </recommendedName>
</protein>
<keyword evidence="1" id="KW-0479">Metal-binding</keyword>
<sequence>MSPQVSDLKCQCGRNAMEWIRYNQKNPDRRFIRCPDPVSPCRFWKWIDDPVPLLVRHAMDMNMKKSDKKAKLLGVALVIFNSEDGTSTFGIFLRKMGPKLL</sequence>
<gene>
    <name evidence="6" type="ORF">LIER_17370</name>
</gene>
<keyword evidence="3" id="KW-0862">Zinc</keyword>
<evidence type="ECO:0000313" key="7">
    <source>
        <dbReference type="Proteomes" id="UP001454036"/>
    </source>
</evidence>
<evidence type="ECO:0000313" key="6">
    <source>
        <dbReference type="EMBL" id="GAA0160931.1"/>
    </source>
</evidence>
<dbReference type="PANTHER" id="PTHR33248">
    <property type="entry name" value="ZINC ION-BINDING PROTEIN"/>
    <property type="match status" value="1"/>
</dbReference>
<comment type="caution">
    <text evidence="6">The sequence shown here is derived from an EMBL/GenBank/DDBJ whole genome shotgun (WGS) entry which is preliminary data.</text>
</comment>
<dbReference type="Proteomes" id="UP001454036">
    <property type="component" value="Unassembled WGS sequence"/>
</dbReference>
<evidence type="ECO:0000256" key="3">
    <source>
        <dbReference type="ARBA" id="ARBA00022833"/>
    </source>
</evidence>
<name>A0AAV3QCC3_LITER</name>
<keyword evidence="7" id="KW-1185">Reference proteome</keyword>
<dbReference type="PROSITE" id="PS51999">
    <property type="entry name" value="ZF_GRF"/>
    <property type="match status" value="1"/>
</dbReference>
<dbReference type="EMBL" id="BAABME010004033">
    <property type="protein sequence ID" value="GAA0160931.1"/>
    <property type="molecule type" value="Genomic_DNA"/>
</dbReference>
<proteinExistence type="predicted"/>
<accession>A0AAV3QCC3</accession>
<reference evidence="6 7" key="1">
    <citation type="submission" date="2024-01" db="EMBL/GenBank/DDBJ databases">
        <title>The complete chloroplast genome sequence of Lithospermum erythrorhizon: insights into the phylogenetic relationship among Boraginaceae species and the maternal lineages of purple gromwells.</title>
        <authorList>
            <person name="Okada T."/>
            <person name="Watanabe K."/>
        </authorList>
    </citation>
    <scope>NUCLEOTIDE SEQUENCE [LARGE SCALE GENOMIC DNA]</scope>
</reference>
<evidence type="ECO:0000256" key="1">
    <source>
        <dbReference type="ARBA" id="ARBA00022723"/>
    </source>
</evidence>
<dbReference type="InterPro" id="IPR010666">
    <property type="entry name" value="Znf_GRF"/>
</dbReference>
<feature type="domain" description="GRF-type" evidence="5">
    <location>
        <begin position="10"/>
        <end position="50"/>
    </location>
</feature>
<evidence type="ECO:0000256" key="4">
    <source>
        <dbReference type="PROSITE-ProRule" id="PRU01343"/>
    </source>
</evidence>
<dbReference type="GO" id="GO:0008270">
    <property type="term" value="F:zinc ion binding"/>
    <property type="evidence" value="ECO:0007669"/>
    <property type="project" value="UniProtKB-KW"/>
</dbReference>
<evidence type="ECO:0000259" key="5">
    <source>
        <dbReference type="PROSITE" id="PS51999"/>
    </source>
</evidence>